<keyword evidence="3" id="KW-0540">Nuclease</keyword>
<accession>A0A7S3Z236</accession>
<dbReference type="GO" id="GO:0003964">
    <property type="term" value="F:RNA-directed DNA polymerase activity"/>
    <property type="evidence" value="ECO:0007669"/>
    <property type="project" value="UniProtKB-KW"/>
</dbReference>
<keyword evidence="5" id="KW-0378">Hydrolase</keyword>
<dbReference type="Gene3D" id="1.10.340.70">
    <property type="match status" value="1"/>
</dbReference>
<dbReference type="GO" id="GO:0016787">
    <property type="term" value="F:hydrolase activity"/>
    <property type="evidence" value="ECO:0007669"/>
    <property type="project" value="UniProtKB-KW"/>
</dbReference>
<sequence length="574" mass="65807">MHCQRKADVLQWDGADVLMWVYIWTCVDDDACGTDTVIAHIFVLCVVFDRFLMFGFTLRIAKCNFLVPELKHGGHIVGCRHVKPNPKKAEKTSSIPEPKTLKELRSFLQQAAWILRRYAPEYADASSTLSSAHRKPNDRRPFRKVWEELNLSKHFERMKKMCEKEMINVSFDPDCTDTQLCFDWSKVAIAGVLVQRGQIVRVWGRSCNDSESRHSPVKGENLAFHDVQLAMRAYLLSLKFFDAITDHRPLLGIDAKADIQDLDPMFTKWREGTEQFRPRRRLIHVVGSKNLSDFWSRLWPSKKLPDEGSSLIMVLLSEERGDFALTPEDDKELETISKNGLVLKGCGNYMSAYIKNQWRTYVPIRQRIPLIQSLHLPLHLGENKLRDKLSPYYFPKKKQLLKGCLRSCSCSRVKSDGNPRNESTESRLSRKVEAKAPFQILQVDVDTYKEPYECERKLHRAHQIMESSFPKIPDTIICDNESALKSLPHRNVKPGPVQHPQHNSVVERYHKELGKYCRIHKTTPDKAAKVFNAELTASQSGGGNELVVDPEPSDALAIEPVCMPVEPAGLYRRT</sequence>
<proteinExistence type="predicted"/>
<reference evidence="8" key="1">
    <citation type="submission" date="2021-01" db="EMBL/GenBank/DDBJ databases">
        <authorList>
            <person name="Corre E."/>
            <person name="Pelletier E."/>
            <person name="Niang G."/>
            <person name="Scheremetjew M."/>
            <person name="Finn R."/>
            <person name="Kale V."/>
            <person name="Holt S."/>
            <person name="Cochrane G."/>
            <person name="Meng A."/>
            <person name="Brown T."/>
            <person name="Cohen L."/>
        </authorList>
    </citation>
    <scope>NUCLEOTIDE SEQUENCE</scope>
    <source>
        <strain evidence="8">CCCM811</strain>
    </source>
</reference>
<dbReference type="InterPro" id="IPR050951">
    <property type="entry name" value="Retrovirus_Pol_polyprotein"/>
</dbReference>
<evidence type="ECO:0000256" key="4">
    <source>
        <dbReference type="ARBA" id="ARBA00022759"/>
    </source>
</evidence>
<evidence type="ECO:0000256" key="2">
    <source>
        <dbReference type="ARBA" id="ARBA00022695"/>
    </source>
</evidence>
<evidence type="ECO:0000256" key="5">
    <source>
        <dbReference type="ARBA" id="ARBA00022801"/>
    </source>
</evidence>
<evidence type="ECO:0000256" key="1">
    <source>
        <dbReference type="ARBA" id="ARBA00022679"/>
    </source>
</evidence>
<keyword evidence="6" id="KW-0695">RNA-directed DNA polymerase</keyword>
<dbReference type="AlphaFoldDB" id="A0A7S3Z236"/>
<dbReference type="SUPFAM" id="SSF56672">
    <property type="entry name" value="DNA/RNA polymerases"/>
    <property type="match status" value="1"/>
</dbReference>
<dbReference type="InterPro" id="IPR043128">
    <property type="entry name" value="Rev_trsase/Diguanyl_cyclase"/>
</dbReference>
<keyword evidence="4" id="KW-0255">Endonuclease</keyword>
<keyword evidence="1" id="KW-0808">Transferase</keyword>
<protein>
    <recommendedName>
        <fullName evidence="7">Reverse transcriptase RNase H-like domain-containing protein</fullName>
    </recommendedName>
</protein>
<dbReference type="InterPro" id="IPR043502">
    <property type="entry name" value="DNA/RNA_pol_sf"/>
</dbReference>
<dbReference type="GO" id="GO:0004519">
    <property type="term" value="F:endonuclease activity"/>
    <property type="evidence" value="ECO:0007669"/>
    <property type="project" value="UniProtKB-KW"/>
</dbReference>
<name>A0A7S3Z236_9EUKA</name>
<evidence type="ECO:0000256" key="6">
    <source>
        <dbReference type="ARBA" id="ARBA00022918"/>
    </source>
</evidence>
<dbReference type="PANTHER" id="PTHR37984:SF5">
    <property type="entry name" value="PROTEIN NYNRIN-LIKE"/>
    <property type="match status" value="1"/>
</dbReference>
<gene>
    <name evidence="8" type="ORF">LGLO00237_LOCUS21048</name>
</gene>
<organism evidence="8">
    <name type="scientific">Lotharella globosa</name>
    <dbReference type="NCBI Taxonomy" id="91324"/>
    <lineage>
        <taxon>Eukaryota</taxon>
        <taxon>Sar</taxon>
        <taxon>Rhizaria</taxon>
        <taxon>Cercozoa</taxon>
        <taxon>Chlorarachniophyceae</taxon>
        <taxon>Lotharella</taxon>
    </lineage>
</organism>
<evidence type="ECO:0000259" key="7">
    <source>
        <dbReference type="Pfam" id="PF17917"/>
    </source>
</evidence>
<dbReference type="Pfam" id="PF17917">
    <property type="entry name" value="RT_RNaseH"/>
    <property type="match status" value="1"/>
</dbReference>
<keyword evidence="2" id="KW-0548">Nucleotidyltransferase</keyword>
<dbReference type="InterPro" id="IPR041373">
    <property type="entry name" value="RT_RNaseH"/>
</dbReference>
<evidence type="ECO:0000313" key="8">
    <source>
        <dbReference type="EMBL" id="CAE0669421.1"/>
    </source>
</evidence>
<dbReference type="PANTHER" id="PTHR37984">
    <property type="entry name" value="PROTEIN CBG26694"/>
    <property type="match status" value="1"/>
</dbReference>
<dbReference type="Gene3D" id="3.30.70.270">
    <property type="match status" value="1"/>
</dbReference>
<evidence type="ECO:0000256" key="3">
    <source>
        <dbReference type="ARBA" id="ARBA00022722"/>
    </source>
</evidence>
<dbReference type="EMBL" id="HBIV01029467">
    <property type="protein sequence ID" value="CAE0669421.1"/>
    <property type="molecule type" value="Transcribed_RNA"/>
</dbReference>
<feature type="domain" description="Reverse transcriptase RNase H-like" evidence="7">
    <location>
        <begin position="178"/>
        <end position="271"/>
    </location>
</feature>